<feature type="active site" description="Tele-phosphohistidine intermediate" evidence="7">
    <location>
        <position position="75"/>
    </location>
</feature>
<proteinExistence type="predicted"/>
<dbReference type="InterPro" id="IPR003188">
    <property type="entry name" value="PTS_IIA_lac/cel"/>
</dbReference>
<feature type="modified residue" description="Phosphohistidine; by HPr" evidence="9">
    <location>
        <position position="75"/>
    </location>
</feature>
<dbReference type="FunFam" id="1.20.58.80:FF:000001">
    <property type="entry name" value="PTS system, lactose-specific IIa component"/>
    <property type="match status" value="1"/>
</dbReference>
<keyword evidence="5 10" id="KW-0808">Transferase</keyword>
<evidence type="ECO:0000313" key="10">
    <source>
        <dbReference type="EMBL" id="KXG76698.1"/>
    </source>
</evidence>
<evidence type="ECO:0000256" key="1">
    <source>
        <dbReference type="ARBA" id="ARBA00004496"/>
    </source>
</evidence>
<dbReference type="CDD" id="cd00215">
    <property type="entry name" value="PTS_IIA_lac"/>
    <property type="match status" value="1"/>
</dbReference>
<feature type="binding site" evidence="8">
    <location>
        <position position="78"/>
    </location>
    <ligand>
        <name>Mg(2+)</name>
        <dbReference type="ChEBI" id="CHEBI:18420"/>
        <note>ligand shared between all trimeric partners</note>
    </ligand>
</feature>
<protein>
    <submittedName>
        <fullName evidence="10">Lichenan-specific phosphotransferase enzyme IIA component</fullName>
        <ecNumber evidence="10">2.7.1.-</ecNumber>
    </submittedName>
</protein>
<comment type="subcellular location">
    <subcellularLocation>
        <location evidence="1">Cytoplasm</location>
    </subcellularLocation>
</comment>
<keyword evidence="3" id="KW-0963">Cytoplasm</keyword>
<dbReference type="FunCoup" id="A0A140L823">
    <property type="interactions" value="22"/>
</dbReference>
<evidence type="ECO:0000256" key="6">
    <source>
        <dbReference type="ARBA" id="ARBA00022683"/>
    </source>
</evidence>
<dbReference type="GO" id="GO:0016740">
    <property type="term" value="F:transferase activity"/>
    <property type="evidence" value="ECO:0007669"/>
    <property type="project" value="UniProtKB-KW"/>
</dbReference>
<gene>
    <name evidence="10" type="primary">licA_2</name>
    <name evidence="10" type="ORF">AN618_14720</name>
</gene>
<dbReference type="GO" id="GO:0005737">
    <property type="term" value="C:cytoplasm"/>
    <property type="evidence" value="ECO:0007669"/>
    <property type="project" value="UniProtKB-SubCell"/>
</dbReference>
<evidence type="ECO:0000256" key="2">
    <source>
        <dbReference type="ARBA" id="ARBA00022448"/>
    </source>
</evidence>
<evidence type="ECO:0000256" key="4">
    <source>
        <dbReference type="ARBA" id="ARBA00022597"/>
    </source>
</evidence>
<evidence type="ECO:0000256" key="5">
    <source>
        <dbReference type="ARBA" id="ARBA00022679"/>
    </source>
</evidence>
<name>A0A140L823_9FIRM</name>
<dbReference type="PANTHER" id="PTHR34382:SF7">
    <property type="entry name" value="PTS SYSTEM N,N'-DIACETYLCHITOBIOSE-SPECIFIC EIIA COMPONENT"/>
    <property type="match status" value="1"/>
</dbReference>
<comment type="caution">
    <text evidence="10">The sequence shown here is derived from an EMBL/GenBank/DDBJ whole genome shotgun (WGS) entry which is preliminary data.</text>
</comment>
<dbReference type="SUPFAM" id="SSF46973">
    <property type="entry name" value="Enzyme IIa from lactose specific PTS, IIa-lac"/>
    <property type="match status" value="1"/>
</dbReference>
<dbReference type="Pfam" id="PF02255">
    <property type="entry name" value="PTS_IIA"/>
    <property type="match status" value="1"/>
</dbReference>
<keyword evidence="8" id="KW-0479">Metal-binding</keyword>
<keyword evidence="4" id="KW-0762">Sugar transport</keyword>
<sequence>MSPEQIVFTIISHAGNARSYCFEALKHARNGDFDKAKNCISKAGEEIIEAHHVQTELIQKEVQGEKQEISLLLIHAQDHLMNAMLAKDLVEEMIGLYQIVFKGGRIGE</sequence>
<keyword evidence="6" id="KW-0598">Phosphotransferase system</keyword>
<dbReference type="EMBL" id="LOED01000017">
    <property type="protein sequence ID" value="KXG76698.1"/>
    <property type="molecule type" value="Genomic_DNA"/>
</dbReference>
<evidence type="ECO:0000313" key="11">
    <source>
        <dbReference type="Proteomes" id="UP000070427"/>
    </source>
</evidence>
<reference evidence="10 11" key="1">
    <citation type="submission" date="2015-12" db="EMBL/GenBank/DDBJ databases">
        <title>Draft genome sequnece of Fervidicola ferrireducens strain Y170.</title>
        <authorList>
            <person name="Patel B.K."/>
        </authorList>
    </citation>
    <scope>NUCLEOTIDE SEQUENCE [LARGE SCALE GENOMIC DNA]</scope>
    <source>
        <strain evidence="10 11">Y170</strain>
    </source>
</reference>
<dbReference type="EC" id="2.7.1.-" evidence="10"/>
<evidence type="ECO:0000256" key="8">
    <source>
        <dbReference type="PIRSR" id="PIRSR000699-2"/>
    </source>
</evidence>
<accession>A0A140L823</accession>
<dbReference type="Proteomes" id="UP000070427">
    <property type="component" value="Unassembled WGS sequence"/>
</dbReference>
<evidence type="ECO:0000256" key="7">
    <source>
        <dbReference type="PIRSR" id="PIRSR000699-1"/>
    </source>
</evidence>
<dbReference type="OrthoDB" id="389577at2"/>
<dbReference type="Gene3D" id="1.20.58.80">
    <property type="entry name" value="Phosphotransferase system, lactose/cellobiose-type IIA subunit"/>
    <property type="match status" value="1"/>
</dbReference>
<keyword evidence="2" id="KW-0813">Transport</keyword>
<dbReference type="STRING" id="520764.AN618_14720"/>
<dbReference type="InParanoid" id="A0A140L823"/>
<dbReference type="InterPro" id="IPR036542">
    <property type="entry name" value="PTS_IIA_lac/cel_sf"/>
</dbReference>
<dbReference type="GO" id="GO:0046872">
    <property type="term" value="F:metal ion binding"/>
    <property type="evidence" value="ECO:0007669"/>
    <property type="project" value="UniProtKB-KW"/>
</dbReference>
<dbReference type="RefSeq" id="WP_066353582.1">
    <property type="nucleotide sequence ID" value="NZ_LOED01000017.1"/>
</dbReference>
<keyword evidence="8" id="KW-0460">Magnesium</keyword>
<evidence type="ECO:0000256" key="3">
    <source>
        <dbReference type="ARBA" id="ARBA00022490"/>
    </source>
</evidence>
<comment type="cofactor">
    <cofactor evidence="8">
        <name>Mg(2+)</name>
        <dbReference type="ChEBI" id="CHEBI:18420"/>
    </cofactor>
    <text evidence="8">Binds 1 Mg(2+) ion per trimer.</text>
</comment>
<dbReference type="GO" id="GO:0009401">
    <property type="term" value="P:phosphoenolpyruvate-dependent sugar phosphotransferase system"/>
    <property type="evidence" value="ECO:0007669"/>
    <property type="project" value="UniProtKB-KW"/>
</dbReference>
<evidence type="ECO:0000256" key="9">
    <source>
        <dbReference type="PROSITE-ProRule" id="PRU00418"/>
    </source>
</evidence>
<dbReference type="AlphaFoldDB" id="A0A140L823"/>
<dbReference type="PANTHER" id="PTHR34382">
    <property type="entry name" value="PTS SYSTEM N,N'-DIACETYLCHITOBIOSE-SPECIFIC EIIA COMPONENT"/>
    <property type="match status" value="1"/>
</dbReference>
<dbReference type="PROSITE" id="PS51095">
    <property type="entry name" value="PTS_EIIA_TYPE_3"/>
    <property type="match status" value="1"/>
</dbReference>
<organism evidence="10 11">
    <name type="scientific">Fervidicola ferrireducens</name>
    <dbReference type="NCBI Taxonomy" id="520764"/>
    <lineage>
        <taxon>Bacteria</taxon>
        <taxon>Bacillati</taxon>
        <taxon>Bacillota</taxon>
        <taxon>Clostridia</taxon>
        <taxon>Thermosediminibacterales</taxon>
        <taxon>Thermosediminibacteraceae</taxon>
        <taxon>Fervidicola</taxon>
    </lineage>
</organism>
<dbReference type="PATRIC" id="fig|520764.3.peg.1587"/>
<keyword evidence="11" id="KW-1185">Reference proteome</keyword>
<dbReference type="PIRSF" id="PIRSF000699">
    <property type="entry name" value="PTS_IILac_III"/>
    <property type="match status" value="1"/>
</dbReference>